<protein>
    <submittedName>
        <fullName evidence="2">Uncharacterized protein</fullName>
    </submittedName>
</protein>
<accession>A0ABV0XVQ4</accession>
<gene>
    <name evidence="2" type="ORF">AMECASPLE_033264</name>
</gene>
<feature type="compositionally biased region" description="Basic and acidic residues" evidence="1">
    <location>
        <begin position="10"/>
        <end position="23"/>
    </location>
</feature>
<sequence length="143" mass="15799">MSQKRTHPSGAEERGRREKRQDKGPSVSSTKSCMAPPPSVPTVSSMSATTADLPSFTSKSPSQHGLSPGPPVDPTEWPSFLSESDRTEQVIRGPLPMRENCFFPQKVTLRLQNIIFAQCCFLKAVNKTFTVNTLHTSLFYSVQ</sequence>
<dbReference type="EMBL" id="JAHRIP010013884">
    <property type="protein sequence ID" value="MEQ2285569.1"/>
    <property type="molecule type" value="Genomic_DNA"/>
</dbReference>
<keyword evidence="3" id="KW-1185">Reference proteome</keyword>
<reference evidence="2 3" key="1">
    <citation type="submission" date="2021-06" db="EMBL/GenBank/DDBJ databases">
        <authorList>
            <person name="Palmer J.M."/>
        </authorList>
    </citation>
    <scope>NUCLEOTIDE SEQUENCE [LARGE SCALE GENOMIC DNA]</scope>
    <source>
        <strain evidence="2 3">AS_MEX2019</strain>
        <tissue evidence="2">Muscle</tissue>
    </source>
</reference>
<organism evidence="2 3">
    <name type="scientific">Ameca splendens</name>
    <dbReference type="NCBI Taxonomy" id="208324"/>
    <lineage>
        <taxon>Eukaryota</taxon>
        <taxon>Metazoa</taxon>
        <taxon>Chordata</taxon>
        <taxon>Craniata</taxon>
        <taxon>Vertebrata</taxon>
        <taxon>Euteleostomi</taxon>
        <taxon>Actinopterygii</taxon>
        <taxon>Neopterygii</taxon>
        <taxon>Teleostei</taxon>
        <taxon>Neoteleostei</taxon>
        <taxon>Acanthomorphata</taxon>
        <taxon>Ovalentaria</taxon>
        <taxon>Atherinomorphae</taxon>
        <taxon>Cyprinodontiformes</taxon>
        <taxon>Goodeidae</taxon>
        <taxon>Ameca</taxon>
    </lineage>
</organism>
<proteinExistence type="predicted"/>
<dbReference type="Proteomes" id="UP001469553">
    <property type="component" value="Unassembled WGS sequence"/>
</dbReference>
<feature type="compositionally biased region" description="Polar residues" evidence="1">
    <location>
        <begin position="55"/>
        <end position="65"/>
    </location>
</feature>
<evidence type="ECO:0000313" key="3">
    <source>
        <dbReference type="Proteomes" id="UP001469553"/>
    </source>
</evidence>
<feature type="compositionally biased region" description="Low complexity" evidence="1">
    <location>
        <begin position="41"/>
        <end position="51"/>
    </location>
</feature>
<feature type="region of interest" description="Disordered" evidence="1">
    <location>
        <begin position="1"/>
        <end position="85"/>
    </location>
</feature>
<comment type="caution">
    <text evidence="2">The sequence shown here is derived from an EMBL/GenBank/DDBJ whole genome shotgun (WGS) entry which is preliminary data.</text>
</comment>
<evidence type="ECO:0000256" key="1">
    <source>
        <dbReference type="SAM" id="MobiDB-lite"/>
    </source>
</evidence>
<name>A0ABV0XVQ4_9TELE</name>
<evidence type="ECO:0000313" key="2">
    <source>
        <dbReference type="EMBL" id="MEQ2285569.1"/>
    </source>
</evidence>